<keyword evidence="3" id="KW-1185">Reference proteome</keyword>
<reference evidence="2 3" key="1">
    <citation type="submission" date="2024-01" db="EMBL/GenBank/DDBJ databases">
        <title>The genomes of 5 underutilized Papilionoideae crops provide insights into root nodulation and disease resistanc.</title>
        <authorList>
            <person name="Yuan L."/>
        </authorList>
    </citation>
    <scope>NUCLEOTIDE SEQUENCE [LARGE SCALE GENOMIC DNA]</scope>
    <source>
        <strain evidence="2">ZHUSHIDOU_FW_LH</strain>
        <tissue evidence="2">Leaf</tissue>
    </source>
</reference>
<evidence type="ECO:0000313" key="3">
    <source>
        <dbReference type="Proteomes" id="UP001372338"/>
    </source>
</evidence>
<gene>
    <name evidence="2" type="ORF">RIF29_40764</name>
</gene>
<name>A0AAN9HNR8_CROPI</name>
<organism evidence="2 3">
    <name type="scientific">Crotalaria pallida</name>
    <name type="common">Smooth rattlebox</name>
    <name type="synonym">Crotalaria striata</name>
    <dbReference type="NCBI Taxonomy" id="3830"/>
    <lineage>
        <taxon>Eukaryota</taxon>
        <taxon>Viridiplantae</taxon>
        <taxon>Streptophyta</taxon>
        <taxon>Embryophyta</taxon>
        <taxon>Tracheophyta</taxon>
        <taxon>Spermatophyta</taxon>
        <taxon>Magnoliopsida</taxon>
        <taxon>eudicotyledons</taxon>
        <taxon>Gunneridae</taxon>
        <taxon>Pentapetalae</taxon>
        <taxon>rosids</taxon>
        <taxon>fabids</taxon>
        <taxon>Fabales</taxon>
        <taxon>Fabaceae</taxon>
        <taxon>Papilionoideae</taxon>
        <taxon>50 kb inversion clade</taxon>
        <taxon>genistoids sensu lato</taxon>
        <taxon>core genistoids</taxon>
        <taxon>Crotalarieae</taxon>
        <taxon>Crotalaria</taxon>
    </lineage>
</organism>
<sequence length="141" mass="15300">MKGREPQPTVQSSVHPPSQTNQGKRSLSLSPLLTSRIVAVAVPHLTTRRKSCNGGSGSGSGSGRSLLLFPISISSSNPMGKKELLFFLTLFGRILCGKSKFMHDEWMASRCHGNFKFTGEEFIPISEADSDVLATYAQDVK</sequence>
<proteinExistence type="predicted"/>
<evidence type="ECO:0000256" key="1">
    <source>
        <dbReference type="SAM" id="MobiDB-lite"/>
    </source>
</evidence>
<comment type="caution">
    <text evidence="2">The sequence shown here is derived from an EMBL/GenBank/DDBJ whole genome shotgun (WGS) entry which is preliminary data.</text>
</comment>
<protein>
    <submittedName>
        <fullName evidence="2">Uncharacterized protein</fullName>
    </submittedName>
</protein>
<dbReference type="AlphaFoldDB" id="A0AAN9HNR8"/>
<feature type="region of interest" description="Disordered" evidence="1">
    <location>
        <begin position="1"/>
        <end position="26"/>
    </location>
</feature>
<dbReference type="Proteomes" id="UP001372338">
    <property type="component" value="Unassembled WGS sequence"/>
</dbReference>
<dbReference type="EMBL" id="JAYWIO010000008">
    <property type="protein sequence ID" value="KAK7245910.1"/>
    <property type="molecule type" value="Genomic_DNA"/>
</dbReference>
<accession>A0AAN9HNR8</accession>
<feature type="compositionally biased region" description="Polar residues" evidence="1">
    <location>
        <begin position="8"/>
        <end position="25"/>
    </location>
</feature>
<evidence type="ECO:0000313" key="2">
    <source>
        <dbReference type="EMBL" id="KAK7245910.1"/>
    </source>
</evidence>